<dbReference type="EMBL" id="JAINWA010000001">
    <property type="protein sequence ID" value="MCD1653510.1"/>
    <property type="molecule type" value="Genomic_DNA"/>
</dbReference>
<keyword evidence="2" id="KW-1185">Reference proteome</keyword>
<sequence length="282" mass="33513">MNGVIEYLQDEHTKLNIIKLIKNNLYLYHQINTNEKIQSFSGSIYNYFVSECIQNNQYISLSNETINRINDIYINLVKKLKQISTDNYDNELIESIVINHREQLLKALSENEYHKCDNQLYIPCSEYSGSFQYTLLRLNQFRLLEPVMDIGCGKDYELLKYLEHAGYKDIFGIDQYISDNNYIACTNWFDYKFEPNKWGTVIAHMSFSNHFRRSLINEDINLEKYKDKYAEILRSLQINGLFIYTPSIKQIENSINKSYYSVAYYENMNDRNLDTVVIKRNL</sequence>
<dbReference type="RefSeq" id="WP_230752564.1">
    <property type="nucleotide sequence ID" value="NZ_JAINWA010000001.1"/>
</dbReference>
<comment type="caution">
    <text evidence="1">The sequence shown here is derived from an EMBL/GenBank/DDBJ whole genome shotgun (WGS) entry which is preliminary data.</text>
</comment>
<evidence type="ECO:0000313" key="2">
    <source>
        <dbReference type="Proteomes" id="UP001198163"/>
    </source>
</evidence>
<organism evidence="1 2">
    <name type="scientific">Teretinema zuelzerae</name>
    <dbReference type="NCBI Taxonomy" id="156"/>
    <lineage>
        <taxon>Bacteria</taxon>
        <taxon>Pseudomonadati</taxon>
        <taxon>Spirochaetota</taxon>
        <taxon>Spirochaetia</taxon>
        <taxon>Spirochaetales</taxon>
        <taxon>Treponemataceae</taxon>
        <taxon>Teretinema</taxon>
    </lineage>
</organism>
<accession>A0AAE3EF12</accession>
<evidence type="ECO:0000313" key="1">
    <source>
        <dbReference type="EMBL" id="MCD1653510.1"/>
    </source>
</evidence>
<reference evidence="1" key="1">
    <citation type="submission" date="2021-08" db="EMBL/GenBank/DDBJ databases">
        <title>Comparative analyses of Brucepasteria parasyntrophica and Teretinema zuelzerae.</title>
        <authorList>
            <person name="Song Y."/>
            <person name="Brune A."/>
        </authorList>
    </citation>
    <scope>NUCLEOTIDE SEQUENCE</scope>
    <source>
        <strain evidence="1">DSM 1903</strain>
    </source>
</reference>
<dbReference type="SUPFAM" id="SSF53335">
    <property type="entry name" value="S-adenosyl-L-methionine-dependent methyltransferases"/>
    <property type="match status" value="1"/>
</dbReference>
<dbReference type="InterPro" id="IPR029063">
    <property type="entry name" value="SAM-dependent_MTases_sf"/>
</dbReference>
<dbReference type="AlphaFoldDB" id="A0AAE3EF12"/>
<dbReference type="Proteomes" id="UP001198163">
    <property type="component" value="Unassembled WGS sequence"/>
</dbReference>
<protein>
    <submittedName>
        <fullName evidence="1">Uncharacterized protein</fullName>
    </submittedName>
</protein>
<name>A0AAE3EF12_9SPIR</name>
<gene>
    <name evidence="1" type="ORF">K7J14_02205</name>
</gene>
<proteinExistence type="predicted"/>